<feature type="compositionally biased region" description="Acidic residues" evidence="3">
    <location>
        <begin position="215"/>
        <end position="227"/>
    </location>
</feature>
<comment type="caution">
    <text evidence="5">The sequence shown here is derived from an EMBL/GenBank/DDBJ whole genome shotgun (WGS) entry which is preliminary data.</text>
</comment>
<keyword evidence="1" id="KW-0521">NADP</keyword>
<reference evidence="5 6" key="1">
    <citation type="submission" date="2024-04" db="EMBL/GenBank/DDBJ databases">
        <title>Phyllosticta paracitricarpa is synonymous to the EU quarantine fungus P. citricarpa based on phylogenomic analyses.</title>
        <authorList>
            <consortium name="Lawrence Berkeley National Laboratory"/>
            <person name="Van Ingen-Buijs V.A."/>
            <person name="Van Westerhoven A.C."/>
            <person name="Haridas S."/>
            <person name="Skiadas P."/>
            <person name="Martin F."/>
            <person name="Groenewald J.Z."/>
            <person name="Crous P.W."/>
            <person name="Seidl M.F."/>
        </authorList>
    </citation>
    <scope>NUCLEOTIDE SEQUENCE [LARGE SCALE GENOMIC DNA]</scope>
    <source>
        <strain evidence="5 6">CBS 123374</strain>
    </source>
</reference>
<evidence type="ECO:0000313" key="6">
    <source>
        <dbReference type="Proteomes" id="UP001492380"/>
    </source>
</evidence>
<evidence type="ECO:0000256" key="3">
    <source>
        <dbReference type="SAM" id="MobiDB-lite"/>
    </source>
</evidence>
<dbReference type="InterPro" id="IPR036291">
    <property type="entry name" value="NAD(P)-bd_dom_sf"/>
</dbReference>
<evidence type="ECO:0000256" key="1">
    <source>
        <dbReference type="ARBA" id="ARBA00022857"/>
    </source>
</evidence>
<gene>
    <name evidence="5" type="ORF">HDK90DRAFT_417370</name>
</gene>
<dbReference type="SUPFAM" id="SSF51735">
    <property type="entry name" value="NAD(P)-binding Rossmann-fold domains"/>
    <property type="match status" value="1"/>
</dbReference>
<keyword evidence="2" id="KW-0560">Oxidoreductase</keyword>
<evidence type="ECO:0000259" key="4">
    <source>
        <dbReference type="Pfam" id="PF05368"/>
    </source>
</evidence>
<evidence type="ECO:0000256" key="2">
    <source>
        <dbReference type="ARBA" id="ARBA00023002"/>
    </source>
</evidence>
<dbReference type="InterPro" id="IPR051609">
    <property type="entry name" value="NmrA/Isoflavone_reductase-like"/>
</dbReference>
<dbReference type="Proteomes" id="UP001492380">
    <property type="component" value="Unassembled WGS sequence"/>
</dbReference>
<feature type="domain" description="NmrA-like" evidence="4">
    <location>
        <begin position="8"/>
        <end position="169"/>
    </location>
</feature>
<dbReference type="Gene3D" id="3.40.50.720">
    <property type="entry name" value="NAD(P)-binding Rossmann-like Domain"/>
    <property type="match status" value="1"/>
</dbReference>
<dbReference type="PANTHER" id="PTHR47706">
    <property type="entry name" value="NMRA-LIKE FAMILY PROTEIN"/>
    <property type="match status" value="1"/>
</dbReference>
<feature type="region of interest" description="Disordered" evidence="3">
    <location>
        <begin position="367"/>
        <end position="388"/>
    </location>
</feature>
<protein>
    <submittedName>
        <fullName evidence="5">Isoflavone reductase family protein</fullName>
    </submittedName>
</protein>
<feature type="compositionally biased region" description="Low complexity" evidence="3">
    <location>
        <begin position="204"/>
        <end position="214"/>
    </location>
</feature>
<keyword evidence="6" id="KW-1185">Reference proteome</keyword>
<name>A0ABR1YJ17_9PEZI</name>
<organism evidence="5 6">
    <name type="scientific">Phyllosticta capitalensis</name>
    <dbReference type="NCBI Taxonomy" id="121624"/>
    <lineage>
        <taxon>Eukaryota</taxon>
        <taxon>Fungi</taxon>
        <taxon>Dikarya</taxon>
        <taxon>Ascomycota</taxon>
        <taxon>Pezizomycotina</taxon>
        <taxon>Dothideomycetes</taxon>
        <taxon>Dothideomycetes incertae sedis</taxon>
        <taxon>Botryosphaeriales</taxon>
        <taxon>Phyllostictaceae</taxon>
        <taxon>Phyllosticta</taxon>
    </lineage>
</organism>
<dbReference type="PANTHER" id="PTHR47706:SF11">
    <property type="entry name" value="ISOFLAVONE REDUCTASE FAMILY PROTEIN (AFU_ORTHOLOGUE AFUA_1G12510)"/>
    <property type="match status" value="1"/>
</dbReference>
<proteinExistence type="predicted"/>
<dbReference type="Pfam" id="PF05368">
    <property type="entry name" value="NmrA"/>
    <property type="match status" value="1"/>
</dbReference>
<accession>A0ABR1YJ17</accession>
<feature type="region of interest" description="Disordered" evidence="3">
    <location>
        <begin position="201"/>
        <end position="235"/>
    </location>
</feature>
<dbReference type="InterPro" id="IPR008030">
    <property type="entry name" value="NmrA-like"/>
</dbReference>
<dbReference type="EMBL" id="JBBWRZ010000008">
    <property type="protein sequence ID" value="KAK8230787.1"/>
    <property type="molecule type" value="Genomic_DNA"/>
</dbReference>
<sequence>MSSPPPPSERIIIFGATGKIGTYITSAIASASPPFARVAIYTSPGTVKAKAAHIAALKERGVEVLVGELTDEERVREVLGKDSHHDFDTLVSCLGRSILSQQTTLLRLAASRSSSIRRVFPSEYGTDVLHPVTPDPHAEPPHRFKLEARALRSLSYTYLVTGPYADMYVGMTGRDLVTRDAEQAWDRAGGFDVRRRRATLLCQTSPSPSSSSSSDDNDDNDVNDDGTDNGKDDVADDRIALTGMRDVGRFLVASLRLPGATHNRALRVHSFVTSPREILREFRRQLNITNANDKNTANNDNTTPWTVRHVDLAELQARERRAYERGDPEKGLFSVRRIWTSGGTLYEGQGGRDNEVLGDVQRETLEGVVREEVGRQMGGEGDGEGKVG</sequence>
<evidence type="ECO:0000313" key="5">
    <source>
        <dbReference type="EMBL" id="KAK8230787.1"/>
    </source>
</evidence>